<evidence type="ECO:0000256" key="8">
    <source>
        <dbReference type="SAM" id="Phobius"/>
    </source>
</evidence>
<dbReference type="PRINTS" id="PR01609">
    <property type="entry name" value="CD36FAMILY"/>
</dbReference>
<dbReference type="EnsemblMetazoa" id="XM_050650800.1">
    <property type="protein sequence ID" value="XP_050506757.1"/>
    <property type="gene ID" value="LOC126884696"/>
</dbReference>
<dbReference type="InterPro" id="IPR002159">
    <property type="entry name" value="CD36_fam"/>
</dbReference>
<evidence type="ECO:0000256" key="4">
    <source>
        <dbReference type="ARBA" id="ARBA00022692"/>
    </source>
</evidence>
<feature type="transmembrane region" description="Helical" evidence="8">
    <location>
        <begin position="457"/>
        <end position="478"/>
    </location>
</feature>
<comment type="subcellular location">
    <subcellularLocation>
        <location evidence="1">Cell membrane</location>
    </subcellularLocation>
</comment>
<feature type="transmembrane region" description="Helical" evidence="8">
    <location>
        <begin position="21"/>
        <end position="41"/>
    </location>
</feature>
<dbReference type="PANTHER" id="PTHR11923:SF114">
    <property type="entry name" value="FI02050P-RELATED"/>
    <property type="match status" value="1"/>
</dbReference>
<sequence length="495" mass="56586">MRYYNMGCCRCSPSCKKWTTFGVATAFIIFGLFFSIFWAMIVKKVMNYELGLSSKDTNAYGMWKETPIPIYLSFYFFNWTNSEEYQRNSSIKPHFDECGPYTYHEHHVRDNVTINDNSTISFYNRRTWKFVPERSVGDLTDQITTFNPIVASIASLVKDKNYIVLIGVDFFLEEYKINLTVTKTVEEFTFEGYDDPLLKLVQKLNITGLKIPFKKFGWFVDRNDSAPYDGMWNMDNGANSIDTLGLVRNWNYESRVPYYEGTCGEVEGTQGELWYPPHDKKTVKIFSNDLCSSIELDWRGDYEYQGMKGHKFVGTDKVFDNGTKYPEMGCFKGKGVTHQLSGVRNVSLCKYGAPALVSFPHFYEADPAFLADIEGLEPNKTQHEMFLALEPETGLPLTVRAQIQLNLKMEKVKHIKILENVKSTVMPMFWFSQQADLTGDLVDSVKGVLLLTPIGAYTGYGLLGIGVLIAIIGIVITFRRGWHDSEDELLLNSNT</sequence>
<evidence type="ECO:0000256" key="7">
    <source>
        <dbReference type="ARBA" id="ARBA00023180"/>
    </source>
</evidence>
<comment type="similarity">
    <text evidence="2">Belongs to the CD36 family.</text>
</comment>
<keyword evidence="7" id="KW-0325">Glycoprotein</keyword>
<keyword evidence="10" id="KW-1185">Reference proteome</keyword>
<dbReference type="RefSeq" id="XP_050506757.1">
    <property type="nucleotide sequence ID" value="XM_050650800.1"/>
</dbReference>
<dbReference type="Proteomes" id="UP001652700">
    <property type="component" value="Unplaced"/>
</dbReference>
<organism evidence="9 10">
    <name type="scientific">Diabrotica virgifera virgifera</name>
    <name type="common">western corn rootworm</name>
    <dbReference type="NCBI Taxonomy" id="50390"/>
    <lineage>
        <taxon>Eukaryota</taxon>
        <taxon>Metazoa</taxon>
        <taxon>Ecdysozoa</taxon>
        <taxon>Arthropoda</taxon>
        <taxon>Hexapoda</taxon>
        <taxon>Insecta</taxon>
        <taxon>Pterygota</taxon>
        <taxon>Neoptera</taxon>
        <taxon>Endopterygota</taxon>
        <taxon>Coleoptera</taxon>
        <taxon>Polyphaga</taxon>
        <taxon>Cucujiformia</taxon>
        <taxon>Chrysomeloidea</taxon>
        <taxon>Chrysomelidae</taxon>
        <taxon>Galerucinae</taxon>
        <taxon>Diabroticina</taxon>
        <taxon>Diabroticites</taxon>
        <taxon>Diabrotica</taxon>
    </lineage>
</organism>
<evidence type="ECO:0000313" key="9">
    <source>
        <dbReference type="EnsemblMetazoa" id="XP_050506757.1"/>
    </source>
</evidence>
<dbReference type="GeneID" id="126884696"/>
<evidence type="ECO:0000256" key="6">
    <source>
        <dbReference type="ARBA" id="ARBA00023136"/>
    </source>
</evidence>
<protein>
    <recommendedName>
        <fullName evidence="11">Protein croquemort-like</fullName>
    </recommendedName>
</protein>
<evidence type="ECO:0000256" key="1">
    <source>
        <dbReference type="ARBA" id="ARBA00004236"/>
    </source>
</evidence>
<accession>A0ABM5K990</accession>
<evidence type="ECO:0000256" key="3">
    <source>
        <dbReference type="ARBA" id="ARBA00022475"/>
    </source>
</evidence>
<evidence type="ECO:0000313" key="10">
    <source>
        <dbReference type="Proteomes" id="UP001652700"/>
    </source>
</evidence>
<evidence type="ECO:0000256" key="2">
    <source>
        <dbReference type="ARBA" id="ARBA00010532"/>
    </source>
</evidence>
<reference evidence="9" key="1">
    <citation type="submission" date="2025-05" db="UniProtKB">
        <authorList>
            <consortium name="EnsemblMetazoa"/>
        </authorList>
    </citation>
    <scope>IDENTIFICATION</scope>
</reference>
<evidence type="ECO:0008006" key="11">
    <source>
        <dbReference type="Google" id="ProtNLM"/>
    </source>
</evidence>
<keyword evidence="5 8" id="KW-1133">Transmembrane helix</keyword>
<evidence type="ECO:0000256" key="5">
    <source>
        <dbReference type="ARBA" id="ARBA00022989"/>
    </source>
</evidence>
<proteinExistence type="inferred from homology"/>
<keyword evidence="6 8" id="KW-0472">Membrane</keyword>
<keyword evidence="3" id="KW-1003">Cell membrane</keyword>
<dbReference type="PANTHER" id="PTHR11923">
    <property type="entry name" value="SCAVENGER RECEPTOR CLASS B TYPE-1 SR-B1"/>
    <property type="match status" value="1"/>
</dbReference>
<dbReference type="Pfam" id="PF01130">
    <property type="entry name" value="CD36"/>
    <property type="match status" value="1"/>
</dbReference>
<name>A0ABM5K990_DIAVI</name>
<keyword evidence="4 8" id="KW-0812">Transmembrane</keyword>